<dbReference type="InParanoid" id="A0A059BIF2"/>
<dbReference type="PANTHER" id="PTHR23334:SF20">
    <property type="entry name" value="BASIC LEUCINE ZIPPER 24"/>
    <property type="match status" value="1"/>
</dbReference>
<dbReference type="EMBL" id="KK198759">
    <property type="protein sequence ID" value="KCW65977.1"/>
    <property type="molecule type" value="Genomic_DNA"/>
</dbReference>
<dbReference type="KEGG" id="egr:104454578"/>
<feature type="domain" description="BZIP" evidence="4">
    <location>
        <begin position="73"/>
        <end position="148"/>
    </location>
</feature>
<dbReference type="AlphaFoldDB" id="A0A059BIF2"/>
<dbReference type="OMA" id="DCQANPN"/>
<evidence type="ECO:0000256" key="1">
    <source>
        <dbReference type="ARBA" id="ARBA00004123"/>
    </source>
</evidence>
<dbReference type="STRING" id="71139.A0A059BIF2"/>
<evidence type="ECO:0000256" key="3">
    <source>
        <dbReference type="SAM" id="MobiDB-lite"/>
    </source>
</evidence>
<feature type="coiled-coil region" evidence="2">
    <location>
        <begin position="101"/>
        <end position="128"/>
    </location>
</feature>
<dbReference type="Gene3D" id="1.20.5.170">
    <property type="match status" value="1"/>
</dbReference>
<organism evidence="5">
    <name type="scientific">Eucalyptus grandis</name>
    <name type="common">Flooded gum</name>
    <dbReference type="NCBI Taxonomy" id="71139"/>
    <lineage>
        <taxon>Eukaryota</taxon>
        <taxon>Viridiplantae</taxon>
        <taxon>Streptophyta</taxon>
        <taxon>Embryophyta</taxon>
        <taxon>Tracheophyta</taxon>
        <taxon>Spermatophyta</taxon>
        <taxon>Magnoliopsida</taxon>
        <taxon>eudicotyledons</taxon>
        <taxon>Gunneridae</taxon>
        <taxon>Pentapetalae</taxon>
        <taxon>rosids</taxon>
        <taxon>malvids</taxon>
        <taxon>Myrtales</taxon>
        <taxon>Myrtaceae</taxon>
        <taxon>Myrtoideae</taxon>
        <taxon>Eucalypteae</taxon>
        <taxon>Eucalyptus</taxon>
    </lineage>
</organism>
<dbReference type="SMART" id="SM00338">
    <property type="entry name" value="BRLZ"/>
    <property type="match status" value="1"/>
</dbReference>
<evidence type="ECO:0000256" key="2">
    <source>
        <dbReference type="SAM" id="Coils"/>
    </source>
</evidence>
<dbReference type="CDD" id="cd14686">
    <property type="entry name" value="bZIP"/>
    <property type="match status" value="1"/>
</dbReference>
<dbReference type="Pfam" id="PF07716">
    <property type="entry name" value="bZIP_2"/>
    <property type="match status" value="1"/>
</dbReference>
<dbReference type="InterPro" id="IPR031106">
    <property type="entry name" value="C/EBP"/>
</dbReference>
<dbReference type="PANTHER" id="PTHR23334">
    <property type="entry name" value="CCAAT/ENHANCER BINDING PROTEIN"/>
    <property type="match status" value="1"/>
</dbReference>
<keyword evidence="2" id="KW-0175">Coiled coil</keyword>
<gene>
    <name evidence="5" type="ORF">EUGRSUZ_G03275</name>
</gene>
<comment type="subcellular location">
    <subcellularLocation>
        <location evidence="1">Nucleus</location>
    </subcellularLocation>
</comment>
<dbReference type="GO" id="GO:0006351">
    <property type="term" value="P:DNA-templated transcription"/>
    <property type="evidence" value="ECO:0007669"/>
    <property type="project" value="InterPro"/>
</dbReference>
<evidence type="ECO:0000313" key="5">
    <source>
        <dbReference type="EMBL" id="KCW65977.1"/>
    </source>
</evidence>
<dbReference type="OrthoDB" id="1918304at2759"/>
<reference evidence="5" key="1">
    <citation type="submission" date="2013-07" db="EMBL/GenBank/DDBJ databases">
        <title>The genome of Eucalyptus grandis.</title>
        <authorList>
            <person name="Schmutz J."/>
            <person name="Hayes R."/>
            <person name="Myburg A."/>
            <person name="Tuskan G."/>
            <person name="Grattapaglia D."/>
            <person name="Rokhsar D.S."/>
        </authorList>
    </citation>
    <scope>NUCLEOTIDE SEQUENCE</scope>
    <source>
        <tissue evidence="5">Leaf extractions</tissue>
    </source>
</reference>
<dbReference type="InterPro" id="IPR046347">
    <property type="entry name" value="bZIP_sf"/>
</dbReference>
<dbReference type="GO" id="GO:0006357">
    <property type="term" value="P:regulation of transcription by RNA polymerase II"/>
    <property type="evidence" value="ECO:0000318"/>
    <property type="project" value="GO_Central"/>
</dbReference>
<dbReference type="Gramene" id="KCW65977">
    <property type="protein sequence ID" value="KCW65977"/>
    <property type="gene ID" value="EUGRSUZ_G03275"/>
</dbReference>
<accession>A0A059BIF2</accession>
<dbReference type="SUPFAM" id="SSF57959">
    <property type="entry name" value="Leucine zipper domain"/>
    <property type="match status" value="1"/>
</dbReference>
<proteinExistence type="predicted"/>
<dbReference type="GO" id="GO:0000978">
    <property type="term" value="F:RNA polymerase II cis-regulatory region sequence-specific DNA binding"/>
    <property type="evidence" value="ECO:0000318"/>
    <property type="project" value="GO_Central"/>
</dbReference>
<dbReference type="GO" id="GO:0000981">
    <property type="term" value="F:DNA-binding transcription factor activity, RNA polymerase II-specific"/>
    <property type="evidence" value="ECO:0000318"/>
    <property type="project" value="GO_Central"/>
</dbReference>
<evidence type="ECO:0000259" key="4">
    <source>
        <dbReference type="SMART" id="SM00338"/>
    </source>
</evidence>
<dbReference type="eggNOG" id="ENOG502R3UK">
    <property type="taxonomic scope" value="Eukaryota"/>
</dbReference>
<protein>
    <recommendedName>
        <fullName evidence="4">BZIP domain-containing protein</fullName>
    </recommendedName>
</protein>
<dbReference type="InterPro" id="IPR004827">
    <property type="entry name" value="bZIP"/>
</dbReference>
<feature type="region of interest" description="Disordered" evidence="3">
    <location>
        <begin position="1"/>
        <end position="26"/>
    </location>
</feature>
<sequence length="259" mass="28425">MDDGEVEVPDPVLVPNASSSSSLQSSASVDSLIEEFLKNTRTCTHTHTCNPPGPDAAHTHTCFHTHTQMFSSEDDEKRKGRNPCTKVKTNARNKVAVRKYREKKKAHTACLEQEVQELRMKNQQLNGRLHVQANLYDEVIRLRRLLLDLRGKIDYELGLMPFQKPCNYMSIKEGDCGVQSGSEPVGLQCSTGLPCFHPYTGSSSLAGIGRSDDAMVSLAGENCQPAIGDCQFQANVGMNSDGHNSNTVQKIASTTSQVE</sequence>
<dbReference type="GO" id="GO:0005634">
    <property type="term" value="C:nucleus"/>
    <property type="evidence" value="ECO:0007669"/>
    <property type="project" value="UniProtKB-SubCell"/>
</dbReference>
<name>A0A059BIF2_EUCGR</name>